<comment type="caution">
    <text evidence="1">The sequence shown here is derived from an EMBL/GenBank/DDBJ whole genome shotgun (WGS) entry which is preliminary data.</text>
</comment>
<protein>
    <submittedName>
        <fullName evidence="1">Ras-responsive element-binding protein 1</fullName>
    </submittedName>
</protein>
<proteinExistence type="predicted"/>
<sequence length="138" mass="15480">MKIHEKDPNGATTATPPSPLKRRRLSAKRKLSQEPETDREDQSPAKKVVEDSQSGDAEKKAEEEVYRCPVCFKEFSCKYGLETHMEAHPDTSLRSCMDSQINVEYQEACRQLNASGPGLRPLPEKFGNQVVKSSELGE</sequence>
<dbReference type="EMBL" id="CM037622">
    <property type="protein sequence ID" value="KAH8003054.1"/>
    <property type="molecule type" value="Genomic_DNA"/>
</dbReference>
<reference evidence="1" key="1">
    <citation type="submission" date="2021-08" db="EMBL/GenBank/DDBJ databases">
        <title>The first chromosome-level gecko genome reveals the dynamic sex chromosomes of Neotropical dwarf geckos (Sphaerodactylidae: Sphaerodactylus).</title>
        <authorList>
            <person name="Pinto B.J."/>
            <person name="Keating S.E."/>
            <person name="Gamble T."/>
        </authorList>
    </citation>
    <scope>NUCLEOTIDE SEQUENCE</scope>
    <source>
        <strain evidence="1">TG3544</strain>
    </source>
</reference>
<dbReference type="Proteomes" id="UP000827872">
    <property type="component" value="Linkage Group LG09"/>
</dbReference>
<evidence type="ECO:0000313" key="1">
    <source>
        <dbReference type="EMBL" id="KAH8003054.1"/>
    </source>
</evidence>
<evidence type="ECO:0000313" key="2">
    <source>
        <dbReference type="Proteomes" id="UP000827872"/>
    </source>
</evidence>
<organism evidence="1 2">
    <name type="scientific">Sphaerodactylus townsendi</name>
    <dbReference type="NCBI Taxonomy" id="933632"/>
    <lineage>
        <taxon>Eukaryota</taxon>
        <taxon>Metazoa</taxon>
        <taxon>Chordata</taxon>
        <taxon>Craniata</taxon>
        <taxon>Vertebrata</taxon>
        <taxon>Euteleostomi</taxon>
        <taxon>Lepidosauria</taxon>
        <taxon>Squamata</taxon>
        <taxon>Bifurcata</taxon>
        <taxon>Gekkota</taxon>
        <taxon>Sphaerodactylidae</taxon>
        <taxon>Sphaerodactylus</taxon>
    </lineage>
</organism>
<name>A0ACB8FCX4_9SAUR</name>
<gene>
    <name evidence="1" type="primary">RREB1_1</name>
    <name evidence="1" type="ORF">K3G42_009639</name>
</gene>
<keyword evidence="2" id="KW-1185">Reference proteome</keyword>
<accession>A0ACB8FCX4</accession>